<dbReference type="InterPro" id="IPR014017">
    <property type="entry name" value="DNA_helicase_UvrD-like_C"/>
</dbReference>
<dbReference type="GO" id="GO:0000724">
    <property type="term" value="P:double-strand break repair via homologous recombination"/>
    <property type="evidence" value="ECO:0007669"/>
    <property type="project" value="TreeGrafter"/>
</dbReference>
<comment type="catalytic activity">
    <reaction evidence="8">
        <text>ATP + H2O = ADP + phosphate + H(+)</text>
        <dbReference type="Rhea" id="RHEA:13065"/>
        <dbReference type="ChEBI" id="CHEBI:15377"/>
        <dbReference type="ChEBI" id="CHEBI:15378"/>
        <dbReference type="ChEBI" id="CHEBI:30616"/>
        <dbReference type="ChEBI" id="CHEBI:43474"/>
        <dbReference type="ChEBI" id="CHEBI:456216"/>
        <dbReference type="EC" id="5.6.2.4"/>
    </reaction>
</comment>
<comment type="catalytic activity">
    <reaction evidence="6">
        <text>Couples ATP hydrolysis with the unwinding of duplex DNA by translocating in the 3'-5' direction.</text>
        <dbReference type="EC" id="5.6.2.4"/>
    </reaction>
</comment>
<feature type="binding site" evidence="9">
    <location>
        <begin position="32"/>
        <end position="39"/>
    </location>
    <ligand>
        <name>ATP</name>
        <dbReference type="ChEBI" id="CHEBI:30616"/>
    </ligand>
</feature>
<dbReference type="GO" id="GO:0003677">
    <property type="term" value="F:DNA binding"/>
    <property type="evidence" value="ECO:0007669"/>
    <property type="project" value="InterPro"/>
</dbReference>
<proteinExistence type="predicted"/>
<keyword evidence="12" id="KW-1185">Reference proteome</keyword>
<dbReference type="HOGENOM" id="CLU_023291_2_0_0"/>
<dbReference type="EC" id="5.6.2.4" evidence="7"/>
<sequence length="503" mass="55161">MLESGTSTVQPVIAQQRAVDLFLAGGNLRIDAYAGTGKTTTLRLLAGSKPGRGLYLAFNRAIAVEAQQRFPSHVKCATTHSVAYRGVRRKLGYPQWKLTESLTPNLILEAFRLPQTVSFHSGVVLEQRSYAAILRDGMKAFLQSSDKAPGSAHIPRYGMLETLSSGQFDSFATQAAEHLSYLWMAMLDRERGLPLGHDGYLKLWALSEPRAEVDYIMVDEAQDLSPVLLDVLNQSACQIVYVGDPYQQIYEWRGAVNAMQQVHTQHRCLLSQSFRFGPAIAAAASIVLRTLGARESLRGSAAIDSHIGRVRPDAILARSNAGVIANVLRCLAQNLRCAVSGGTKELERVLSDVQRVKQGQVAQSPELLGFQNWRDVMSFSAQPEGGGLRPLVNLVQEHGEARMLRALSVCESSEATAQVICSTAHRSKGREWNYVHLDRDFEAGFVRATQLPPAEVSRATASEARLLYVALTRAKLGVHLPRETAKRFGIRSTTNELLGRSAG</sequence>
<feature type="domain" description="UvrD-like helicase ATP-binding" evidence="10">
    <location>
        <begin position="11"/>
        <end position="300"/>
    </location>
</feature>
<gene>
    <name evidence="11" type="ordered locus">Terro_3127</name>
</gene>
<keyword evidence="1 9" id="KW-0547">Nucleotide-binding</keyword>
<dbReference type="PANTHER" id="PTHR11070">
    <property type="entry name" value="UVRD / RECB / PCRA DNA HELICASE FAMILY MEMBER"/>
    <property type="match status" value="1"/>
</dbReference>
<evidence type="ECO:0000256" key="4">
    <source>
        <dbReference type="ARBA" id="ARBA00022840"/>
    </source>
</evidence>
<dbReference type="GO" id="GO:0016887">
    <property type="term" value="F:ATP hydrolysis activity"/>
    <property type="evidence" value="ECO:0007669"/>
    <property type="project" value="RHEA"/>
</dbReference>
<protein>
    <recommendedName>
        <fullName evidence="7">DNA 3'-5' helicase</fullName>
        <ecNumber evidence="7">5.6.2.4</ecNumber>
    </recommendedName>
</protein>
<reference evidence="11 12" key="1">
    <citation type="submission" date="2012-06" db="EMBL/GenBank/DDBJ databases">
        <title>Complete genome of Terriglobus roseus DSM 18391.</title>
        <authorList>
            <consortium name="US DOE Joint Genome Institute (JGI-PGF)"/>
            <person name="Lucas S."/>
            <person name="Copeland A."/>
            <person name="Lapidus A."/>
            <person name="Glavina del Rio T."/>
            <person name="Dalin E."/>
            <person name="Tice H."/>
            <person name="Bruce D."/>
            <person name="Goodwin L."/>
            <person name="Pitluck S."/>
            <person name="Peters L."/>
            <person name="Mikhailova N."/>
            <person name="Munk A.C.C."/>
            <person name="Kyrpides N."/>
            <person name="Mavromatis K."/>
            <person name="Ivanova N."/>
            <person name="Brettin T."/>
            <person name="Detter J.C."/>
            <person name="Han C."/>
            <person name="Larimer F."/>
            <person name="Land M."/>
            <person name="Hauser L."/>
            <person name="Markowitz V."/>
            <person name="Cheng J.-F."/>
            <person name="Hugenholtz P."/>
            <person name="Woyke T."/>
            <person name="Wu D."/>
            <person name="Brambilla E."/>
            <person name="Klenk H.-P."/>
            <person name="Eisen J.A."/>
        </authorList>
    </citation>
    <scope>NUCLEOTIDE SEQUENCE [LARGE SCALE GENOMIC DNA]</scope>
    <source>
        <strain evidence="12">DSM 18391 / NRRL B-41598 / KBS 63</strain>
    </source>
</reference>
<evidence type="ECO:0000256" key="5">
    <source>
        <dbReference type="ARBA" id="ARBA00023235"/>
    </source>
</evidence>
<dbReference type="KEGG" id="trs:Terro_3127"/>
<evidence type="ECO:0000259" key="10">
    <source>
        <dbReference type="PROSITE" id="PS51198"/>
    </source>
</evidence>
<keyword evidence="5" id="KW-0413">Isomerase</keyword>
<dbReference type="InterPro" id="IPR000212">
    <property type="entry name" value="DNA_helicase_UvrD/REP"/>
</dbReference>
<evidence type="ECO:0000256" key="2">
    <source>
        <dbReference type="ARBA" id="ARBA00022801"/>
    </source>
</evidence>
<dbReference type="InterPro" id="IPR014016">
    <property type="entry name" value="UvrD-like_ATP-bd"/>
</dbReference>
<organism evidence="11 12">
    <name type="scientific">Terriglobus roseus (strain DSM 18391 / NRRL B-41598 / KBS 63)</name>
    <dbReference type="NCBI Taxonomy" id="926566"/>
    <lineage>
        <taxon>Bacteria</taxon>
        <taxon>Pseudomonadati</taxon>
        <taxon>Acidobacteriota</taxon>
        <taxon>Terriglobia</taxon>
        <taxon>Terriglobales</taxon>
        <taxon>Acidobacteriaceae</taxon>
        <taxon>Terriglobus</taxon>
    </lineage>
</organism>
<dbReference type="AlphaFoldDB" id="I3ZJD9"/>
<dbReference type="GO" id="GO:0043138">
    <property type="term" value="F:3'-5' DNA helicase activity"/>
    <property type="evidence" value="ECO:0007669"/>
    <property type="project" value="UniProtKB-EC"/>
</dbReference>
<dbReference type="Proteomes" id="UP000006056">
    <property type="component" value="Chromosome"/>
</dbReference>
<evidence type="ECO:0000313" key="12">
    <source>
        <dbReference type="Proteomes" id="UP000006056"/>
    </source>
</evidence>
<evidence type="ECO:0000256" key="8">
    <source>
        <dbReference type="ARBA" id="ARBA00048988"/>
    </source>
</evidence>
<dbReference type="Gene3D" id="3.40.50.300">
    <property type="entry name" value="P-loop containing nucleotide triphosphate hydrolases"/>
    <property type="match status" value="2"/>
</dbReference>
<dbReference type="PATRIC" id="fig|926566.3.peg.3090"/>
<dbReference type="InterPro" id="IPR027417">
    <property type="entry name" value="P-loop_NTPase"/>
</dbReference>
<dbReference type="EMBL" id="CP003379">
    <property type="protein sequence ID" value="AFL89357.1"/>
    <property type="molecule type" value="Genomic_DNA"/>
</dbReference>
<evidence type="ECO:0000256" key="7">
    <source>
        <dbReference type="ARBA" id="ARBA00034808"/>
    </source>
</evidence>
<name>I3ZJD9_TERRK</name>
<dbReference type="eggNOG" id="COG0210">
    <property type="taxonomic scope" value="Bacteria"/>
</dbReference>
<dbReference type="GO" id="GO:0005524">
    <property type="term" value="F:ATP binding"/>
    <property type="evidence" value="ECO:0007669"/>
    <property type="project" value="UniProtKB-UniRule"/>
</dbReference>
<dbReference type="OrthoDB" id="9765670at2"/>
<dbReference type="PROSITE" id="PS51198">
    <property type="entry name" value="UVRD_HELICASE_ATP_BIND"/>
    <property type="match status" value="1"/>
</dbReference>
<dbReference type="Pfam" id="PF00580">
    <property type="entry name" value="UvrD-helicase"/>
    <property type="match status" value="1"/>
</dbReference>
<keyword evidence="4 9" id="KW-0067">ATP-binding</keyword>
<evidence type="ECO:0000256" key="1">
    <source>
        <dbReference type="ARBA" id="ARBA00022741"/>
    </source>
</evidence>
<keyword evidence="3 9" id="KW-0347">Helicase</keyword>
<evidence type="ECO:0000256" key="6">
    <source>
        <dbReference type="ARBA" id="ARBA00034617"/>
    </source>
</evidence>
<dbReference type="Pfam" id="PF13361">
    <property type="entry name" value="UvrD_C"/>
    <property type="match status" value="1"/>
</dbReference>
<dbReference type="PANTHER" id="PTHR11070:SF30">
    <property type="entry name" value="F-BOX DNA HELICASE 1"/>
    <property type="match status" value="1"/>
</dbReference>
<evidence type="ECO:0000313" key="11">
    <source>
        <dbReference type="EMBL" id="AFL89357.1"/>
    </source>
</evidence>
<dbReference type="STRING" id="926566.Terro_3127"/>
<dbReference type="GO" id="GO:0031297">
    <property type="term" value="P:replication fork processing"/>
    <property type="evidence" value="ECO:0007669"/>
    <property type="project" value="TreeGrafter"/>
</dbReference>
<dbReference type="SUPFAM" id="SSF52540">
    <property type="entry name" value="P-loop containing nucleoside triphosphate hydrolases"/>
    <property type="match status" value="1"/>
</dbReference>
<keyword evidence="2 9" id="KW-0378">Hydrolase</keyword>
<evidence type="ECO:0000256" key="3">
    <source>
        <dbReference type="ARBA" id="ARBA00022806"/>
    </source>
</evidence>
<dbReference type="RefSeq" id="WP_014786620.1">
    <property type="nucleotide sequence ID" value="NC_018014.1"/>
</dbReference>
<accession>I3ZJD9</accession>
<evidence type="ECO:0000256" key="9">
    <source>
        <dbReference type="PROSITE-ProRule" id="PRU00560"/>
    </source>
</evidence>